<evidence type="ECO:0000313" key="2">
    <source>
        <dbReference type="EMBL" id="RYN55397.1"/>
    </source>
</evidence>
<dbReference type="EMBL" id="PDXD01000207">
    <property type="protein sequence ID" value="RYN55397.1"/>
    <property type="molecule type" value="Genomic_DNA"/>
</dbReference>
<name>A0A4V1WNP8_ALTAL</name>
<comment type="caution">
    <text evidence="2">The sequence shown here is derived from an EMBL/GenBank/DDBJ whole genome shotgun (WGS) entry which is preliminary data.</text>
</comment>
<evidence type="ECO:0000313" key="3">
    <source>
        <dbReference type="Proteomes" id="UP000291422"/>
    </source>
</evidence>
<dbReference type="AlphaFoldDB" id="A0A4V1WNP8"/>
<sequence>MKQQKRESTSGSLQSPRKTARTVIVDRSAVSKPNVKSKGGHEERQHGAMRLDGLALSTENAAVSDCSQVTIPPEAIVDLPILASDGSLSGRSASVPGTMKQTDNSVNSYAPNLSAYENQMSYAALSESTYAVMASELAFYKNHNKKLQKECIILDNQRRQIKSLSGLPGDMTKVVSEYTRNQHILESRLRDRRELEQYFASGKVPDAVPNTQRIFGLFQDLKYRIALLPVMDGAREYPIESLTGISADLDDLLSSVFGADTPSKLQETPSVSPILTSFELIQALTGASICDWVFGAEFQVDVMRTTPLLEGYRSLIKTCYGYKTLFNVDRAAHKSTMEGEGFKEVVIPKMAEMLTKRLTDALEPFFHESQKHQAIEKLRPSLRAVFELAVEARAESLLSASDLRLIWPVAGSAANEAEMEVSSSEPIANPEVVKLPLLPGLRVFSKEKTTMVDFRGLTQGTLTETPQLYVVKALVLY</sequence>
<evidence type="ECO:0000256" key="1">
    <source>
        <dbReference type="SAM" id="MobiDB-lite"/>
    </source>
</evidence>
<accession>A0A4V1WNP8</accession>
<dbReference type="Proteomes" id="UP000291422">
    <property type="component" value="Unassembled WGS sequence"/>
</dbReference>
<feature type="region of interest" description="Disordered" evidence="1">
    <location>
        <begin position="1"/>
        <end position="47"/>
    </location>
</feature>
<gene>
    <name evidence="2" type="ORF">AA0117_g13301</name>
</gene>
<protein>
    <submittedName>
        <fullName evidence="2">Uncharacterized protein</fullName>
    </submittedName>
</protein>
<proteinExistence type="predicted"/>
<reference evidence="3" key="1">
    <citation type="journal article" date="2019" name="bioRxiv">
        <title>Genomics, evolutionary history and diagnostics of the Alternaria alternata species group including apple and Asian pear pathotypes.</title>
        <authorList>
            <person name="Armitage A.D."/>
            <person name="Cockerton H.M."/>
            <person name="Sreenivasaprasad S."/>
            <person name="Woodhall J.W."/>
            <person name="Lane C.R."/>
            <person name="Harrison R.J."/>
            <person name="Clarkson J.P."/>
        </authorList>
    </citation>
    <scope>NUCLEOTIDE SEQUENCE [LARGE SCALE GENOMIC DNA]</scope>
    <source>
        <strain evidence="3">FERA 1177</strain>
    </source>
</reference>
<organism evidence="2 3">
    <name type="scientific">Alternaria alternata</name>
    <name type="common">Alternaria rot fungus</name>
    <name type="synonym">Torula alternata</name>
    <dbReference type="NCBI Taxonomy" id="5599"/>
    <lineage>
        <taxon>Eukaryota</taxon>
        <taxon>Fungi</taxon>
        <taxon>Dikarya</taxon>
        <taxon>Ascomycota</taxon>
        <taxon>Pezizomycotina</taxon>
        <taxon>Dothideomycetes</taxon>
        <taxon>Pleosporomycetidae</taxon>
        <taxon>Pleosporales</taxon>
        <taxon>Pleosporineae</taxon>
        <taxon>Pleosporaceae</taxon>
        <taxon>Alternaria</taxon>
        <taxon>Alternaria sect. Alternaria</taxon>
        <taxon>Alternaria alternata complex</taxon>
    </lineage>
</organism>